<dbReference type="CDD" id="cd00531">
    <property type="entry name" value="NTF2_like"/>
    <property type="match status" value="1"/>
</dbReference>
<dbReference type="SUPFAM" id="SSF54427">
    <property type="entry name" value="NTF2-like"/>
    <property type="match status" value="1"/>
</dbReference>
<proteinExistence type="predicted"/>
<organism evidence="2 3">
    <name type="scientific">Rhodococcus wratislaviensis</name>
    <name type="common">Tsukamurella wratislaviensis</name>
    <dbReference type="NCBI Taxonomy" id="44752"/>
    <lineage>
        <taxon>Bacteria</taxon>
        <taxon>Bacillati</taxon>
        <taxon>Actinomycetota</taxon>
        <taxon>Actinomycetes</taxon>
        <taxon>Mycobacteriales</taxon>
        <taxon>Nocardiaceae</taxon>
        <taxon>Rhodococcus</taxon>
    </lineage>
</organism>
<accession>A0A402CEX4</accession>
<evidence type="ECO:0000259" key="1">
    <source>
        <dbReference type="Pfam" id="PF13577"/>
    </source>
</evidence>
<comment type="caution">
    <text evidence="2">The sequence shown here is derived from an EMBL/GenBank/DDBJ whole genome shotgun (WGS) entry which is preliminary data.</text>
</comment>
<protein>
    <submittedName>
        <fullName evidence="2">Gamma-BHC dehydrochlorinase</fullName>
    </submittedName>
</protein>
<dbReference type="InterPro" id="IPR037401">
    <property type="entry name" value="SnoaL-like"/>
</dbReference>
<sequence>MGMNEDLKNLLDKQAITDVIHRYCRGVDRCDVEILKSVYHSDSYDDHGYWKGNGQEFATFVAGRLTESNSATTHSVTNTLIDLLDHETARAESQVMVTLIRKGDGPPTVDLMGARYLDVFTRNQDVWRIAERTVVLDWHKCEQWEESNPPMALDGFKRGARSNDPLYNFLGLTESSR</sequence>
<dbReference type="AlphaFoldDB" id="A0A402CEX4"/>
<dbReference type="Proteomes" id="UP000287519">
    <property type="component" value="Unassembled WGS sequence"/>
</dbReference>
<feature type="domain" description="SnoaL-like" evidence="1">
    <location>
        <begin position="10"/>
        <end position="133"/>
    </location>
</feature>
<gene>
    <name evidence="2" type="ORF">Rhow_006038</name>
</gene>
<evidence type="ECO:0000313" key="2">
    <source>
        <dbReference type="EMBL" id="GCE42099.1"/>
    </source>
</evidence>
<reference evidence="2 3" key="1">
    <citation type="submission" date="2018-11" db="EMBL/GenBank/DDBJ databases">
        <title>Microbial catabolism of amino acid.</title>
        <authorList>
            <person name="Hibi M."/>
            <person name="Ogawa J."/>
        </authorList>
    </citation>
    <scope>NUCLEOTIDE SEQUENCE [LARGE SCALE GENOMIC DNA]</scope>
    <source>
        <strain evidence="2 3">C31-06</strain>
    </source>
</reference>
<evidence type="ECO:0000313" key="3">
    <source>
        <dbReference type="Proteomes" id="UP000287519"/>
    </source>
</evidence>
<dbReference type="Gene3D" id="3.10.450.50">
    <property type="match status" value="1"/>
</dbReference>
<dbReference type="EMBL" id="BHYM01000050">
    <property type="protein sequence ID" value="GCE42099.1"/>
    <property type="molecule type" value="Genomic_DNA"/>
</dbReference>
<dbReference type="InterPro" id="IPR032710">
    <property type="entry name" value="NTF2-like_dom_sf"/>
</dbReference>
<name>A0A402CEX4_RHOWR</name>
<keyword evidence="3" id="KW-1185">Reference proteome</keyword>
<dbReference type="Pfam" id="PF13577">
    <property type="entry name" value="SnoaL_4"/>
    <property type="match status" value="1"/>
</dbReference>